<dbReference type="GO" id="GO:0009103">
    <property type="term" value="P:lipopolysaccharide biosynthetic process"/>
    <property type="evidence" value="ECO:0007669"/>
    <property type="project" value="TreeGrafter"/>
</dbReference>
<keyword evidence="2" id="KW-0812">Transmembrane</keyword>
<keyword evidence="1 4" id="KW-0808">Transferase</keyword>
<dbReference type="EMBL" id="VWXX01000026">
    <property type="protein sequence ID" value="KAA6183946.1"/>
    <property type="molecule type" value="Genomic_DNA"/>
</dbReference>
<evidence type="ECO:0000256" key="1">
    <source>
        <dbReference type="ARBA" id="ARBA00022679"/>
    </source>
</evidence>
<reference evidence="4 5" key="1">
    <citation type="submission" date="2019-09" db="EMBL/GenBank/DDBJ databases">
        <title>Whole-genome sequence of the purple sulfur bacterium Thiohalocapsa marina DSM 19078.</title>
        <authorList>
            <person name="Kyndt J.A."/>
            <person name="Meyer T.E."/>
        </authorList>
    </citation>
    <scope>NUCLEOTIDE SEQUENCE [LARGE SCALE GENOMIC DNA]</scope>
    <source>
        <strain evidence="4 5">DSM 19078</strain>
    </source>
</reference>
<evidence type="ECO:0000259" key="3">
    <source>
        <dbReference type="Pfam" id="PF13439"/>
    </source>
</evidence>
<dbReference type="Proteomes" id="UP000322981">
    <property type="component" value="Unassembled WGS sequence"/>
</dbReference>
<keyword evidence="2" id="KW-1133">Transmembrane helix</keyword>
<protein>
    <submittedName>
        <fullName evidence="4">Glycosyltransferase family 4 protein</fullName>
    </submittedName>
</protein>
<keyword evidence="2" id="KW-0472">Membrane</keyword>
<name>A0A5M8FJP9_9GAMM</name>
<dbReference type="GO" id="GO:0016757">
    <property type="term" value="F:glycosyltransferase activity"/>
    <property type="evidence" value="ECO:0007669"/>
    <property type="project" value="UniProtKB-ARBA"/>
</dbReference>
<dbReference type="AlphaFoldDB" id="A0A5M8FJP9"/>
<dbReference type="PANTHER" id="PTHR46401:SF2">
    <property type="entry name" value="GLYCOSYLTRANSFERASE WBBK-RELATED"/>
    <property type="match status" value="1"/>
</dbReference>
<dbReference type="OrthoDB" id="9801609at2"/>
<organism evidence="4 5">
    <name type="scientific">Thiohalocapsa marina</name>
    <dbReference type="NCBI Taxonomy" id="424902"/>
    <lineage>
        <taxon>Bacteria</taxon>
        <taxon>Pseudomonadati</taxon>
        <taxon>Pseudomonadota</taxon>
        <taxon>Gammaproteobacteria</taxon>
        <taxon>Chromatiales</taxon>
        <taxon>Chromatiaceae</taxon>
        <taxon>Thiohalocapsa</taxon>
    </lineage>
</organism>
<dbReference type="Pfam" id="PF13439">
    <property type="entry name" value="Glyco_transf_4"/>
    <property type="match status" value="1"/>
</dbReference>
<dbReference type="Gene3D" id="3.40.50.2000">
    <property type="entry name" value="Glycogen Phosphorylase B"/>
    <property type="match status" value="1"/>
</dbReference>
<dbReference type="PANTHER" id="PTHR46401">
    <property type="entry name" value="GLYCOSYLTRANSFERASE WBBK-RELATED"/>
    <property type="match status" value="1"/>
</dbReference>
<feature type="domain" description="Glycosyltransferase subfamily 4-like N-terminal" evidence="3">
    <location>
        <begin position="82"/>
        <end position="241"/>
    </location>
</feature>
<proteinExistence type="predicted"/>
<evidence type="ECO:0000313" key="4">
    <source>
        <dbReference type="EMBL" id="KAA6183946.1"/>
    </source>
</evidence>
<dbReference type="SUPFAM" id="SSF53756">
    <property type="entry name" value="UDP-Glycosyltransferase/glycogen phosphorylase"/>
    <property type="match status" value="1"/>
</dbReference>
<feature type="transmembrane region" description="Helical" evidence="2">
    <location>
        <begin position="12"/>
        <end position="30"/>
    </location>
</feature>
<dbReference type="InterPro" id="IPR028098">
    <property type="entry name" value="Glyco_trans_4-like_N"/>
</dbReference>
<keyword evidence="5" id="KW-1185">Reference proteome</keyword>
<evidence type="ECO:0000256" key="2">
    <source>
        <dbReference type="SAM" id="Phobius"/>
    </source>
</evidence>
<dbReference type="Pfam" id="PF13692">
    <property type="entry name" value="Glyco_trans_1_4"/>
    <property type="match status" value="1"/>
</dbReference>
<accession>A0A5M8FJP9</accession>
<evidence type="ECO:0000313" key="5">
    <source>
        <dbReference type="Proteomes" id="UP000322981"/>
    </source>
</evidence>
<gene>
    <name evidence="4" type="ORF">F2Q65_14155</name>
</gene>
<comment type="caution">
    <text evidence="4">The sequence shown here is derived from an EMBL/GenBank/DDBJ whole genome shotgun (WGS) entry which is preliminary data.</text>
</comment>
<sequence>MVSVIVGFSKRRSGIILTWAAFLYAHLLTYQMRPRRPSSRIFWPGLSPDLLSEFSSDFCDKPALNMVKLLVDATALSPVAKGVGRFVSEVVTRLDDLLPQSWSIQLVCFRGACNVSSDSERSSILQIPPQSDLQLGLWTMPRLLRECRPDLFLRFGDTVGKRYSTQTLTVCHDINEFIFAVQGTRRGWARALVDAFKEYFRVKGLQNSEFVFCNSCFTRNESIDRYGLSEARTSITYCGVDEVFYTGNRHQAVQHVLQQYNCRDYVLTFACGDPRENYKILPSVIFEARRSGFPACFAIAGISPGGRYVTDLIAELTAHGLYAEDDYVLIPFIRSDERERLRDLYVAADYYLELSLHEGFGMQLAEAMACGVTCLAPDHSALGEVGGGFTITIDPRDPRAIADILASSYRSQLHLRDHFRQIEFTKKFSWDRSSREIAYRLMQMQRSGKDS</sequence>